<evidence type="ECO:0000313" key="1">
    <source>
        <dbReference type="EMBL" id="MER6428221.1"/>
    </source>
</evidence>
<dbReference type="Proteomes" id="UP001470023">
    <property type="component" value="Unassembled WGS sequence"/>
</dbReference>
<dbReference type="EMBL" id="JBEPAZ010000006">
    <property type="protein sequence ID" value="MER6428221.1"/>
    <property type="molecule type" value="Genomic_DNA"/>
</dbReference>
<protein>
    <submittedName>
        <fullName evidence="1">DUF6059 family protein</fullName>
    </submittedName>
</protein>
<dbReference type="InterPro" id="IPR045701">
    <property type="entry name" value="DUF6059"/>
</dbReference>
<sequence length="70" mass="8109">MIRLLAHYAARAVGQAYRCLVAYGQMWLYLPAEPPHPTPAHLLERLRPDLPLTPDERALDEQLRDLDFRS</sequence>
<dbReference type="RefSeq" id="WP_352063379.1">
    <property type="nucleotide sequence ID" value="NZ_JBEPAZ010000006.1"/>
</dbReference>
<dbReference type="Pfam" id="PF19534">
    <property type="entry name" value="DUF6059"/>
    <property type="match status" value="1"/>
</dbReference>
<comment type="caution">
    <text evidence="1">The sequence shown here is derived from an EMBL/GenBank/DDBJ whole genome shotgun (WGS) entry which is preliminary data.</text>
</comment>
<gene>
    <name evidence="1" type="ORF">ABT272_10785</name>
</gene>
<proteinExistence type="predicted"/>
<organism evidence="1 2">
    <name type="scientific">Streptomyces sp. 900105245</name>
    <dbReference type="NCBI Taxonomy" id="3154379"/>
    <lineage>
        <taxon>Bacteria</taxon>
        <taxon>Bacillati</taxon>
        <taxon>Actinomycetota</taxon>
        <taxon>Actinomycetes</taxon>
        <taxon>Kitasatosporales</taxon>
        <taxon>Streptomycetaceae</taxon>
        <taxon>Streptomyces</taxon>
    </lineage>
</organism>
<reference evidence="1 2" key="1">
    <citation type="submission" date="2024-06" db="EMBL/GenBank/DDBJ databases">
        <title>The Natural Products Discovery Center: Release of the First 8490 Sequenced Strains for Exploring Actinobacteria Biosynthetic Diversity.</title>
        <authorList>
            <person name="Kalkreuter E."/>
            <person name="Kautsar S.A."/>
            <person name="Yang D."/>
            <person name="Bader C.D."/>
            <person name="Teijaro C.N."/>
            <person name="Fluegel L."/>
            <person name="Davis C.M."/>
            <person name="Simpson J.R."/>
            <person name="Lauterbach L."/>
            <person name="Steele A.D."/>
            <person name="Gui C."/>
            <person name="Meng S."/>
            <person name="Li G."/>
            <person name="Viehrig K."/>
            <person name="Ye F."/>
            <person name="Su P."/>
            <person name="Kiefer A.F."/>
            <person name="Nichols A."/>
            <person name="Cepeda A.J."/>
            <person name="Yan W."/>
            <person name="Fan B."/>
            <person name="Jiang Y."/>
            <person name="Adhikari A."/>
            <person name="Zheng C.-J."/>
            <person name="Schuster L."/>
            <person name="Cowan T.M."/>
            <person name="Smanski M.J."/>
            <person name="Chevrette M.G."/>
            <person name="De Carvalho L.P.S."/>
            <person name="Shen B."/>
        </authorList>
    </citation>
    <scope>NUCLEOTIDE SEQUENCE [LARGE SCALE GENOMIC DNA]</scope>
    <source>
        <strain evidence="1 2">NPDC001166</strain>
    </source>
</reference>
<keyword evidence="2" id="KW-1185">Reference proteome</keyword>
<evidence type="ECO:0000313" key="2">
    <source>
        <dbReference type="Proteomes" id="UP001470023"/>
    </source>
</evidence>
<accession>A0ABV1U3A3</accession>
<name>A0ABV1U3A3_9ACTN</name>